<dbReference type="EMBL" id="CM045768">
    <property type="protein sequence ID" value="KAI7982062.1"/>
    <property type="molecule type" value="Genomic_DNA"/>
</dbReference>
<organism evidence="1 2">
    <name type="scientific">Camellia lanceoleosa</name>
    <dbReference type="NCBI Taxonomy" id="1840588"/>
    <lineage>
        <taxon>Eukaryota</taxon>
        <taxon>Viridiplantae</taxon>
        <taxon>Streptophyta</taxon>
        <taxon>Embryophyta</taxon>
        <taxon>Tracheophyta</taxon>
        <taxon>Spermatophyta</taxon>
        <taxon>Magnoliopsida</taxon>
        <taxon>eudicotyledons</taxon>
        <taxon>Gunneridae</taxon>
        <taxon>Pentapetalae</taxon>
        <taxon>asterids</taxon>
        <taxon>Ericales</taxon>
        <taxon>Theaceae</taxon>
        <taxon>Camellia</taxon>
    </lineage>
</organism>
<name>A0ACC0EZJ4_9ERIC</name>
<keyword evidence="2" id="KW-1185">Reference proteome</keyword>
<sequence>MDNVNLLTTTDAEGGLPASPCIQFNKEGTLLAVLTSENGVKILANSDDVRLLRSIESRALDASRMAFESAAKAPIIGTFCASLNFFGTNVGVANRNAP</sequence>
<reference evidence="1 2" key="1">
    <citation type="journal article" date="2022" name="Plant J.">
        <title>Chromosome-level genome of Camellia lanceoleosa provides a valuable resource for understanding genome evolution and self-incompatibility.</title>
        <authorList>
            <person name="Gong W."/>
            <person name="Xiao S."/>
            <person name="Wang L."/>
            <person name="Liao Z."/>
            <person name="Chang Y."/>
            <person name="Mo W."/>
            <person name="Hu G."/>
            <person name="Li W."/>
            <person name="Zhao G."/>
            <person name="Zhu H."/>
            <person name="Hu X."/>
            <person name="Ji K."/>
            <person name="Xiang X."/>
            <person name="Song Q."/>
            <person name="Yuan D."/>
            <person name="Jin S."/>
            <person name="Zhang L."/>
        </authorList>
    </citation>
    <scope>NUCLEOTIDE SEQUENCE [LARGE SCALE GENOMIC DNA]</scope>
    <source>
        <strain evidence="1">SQ_2022a</strain>
    </source>
</reference>
<dbReference type="Proteomes" id="UP001060215">
    <property type="component" value="Chromosome 11"/>
</dbReference>
<gene>
    <name evidence="1" type="ORF">LOK49_LG15G02363</name>
</gene>
<protein>
    <submittedName>
        <fullName evidence="1">Topless-related protein 4</fullName>
    </submittedName>
</protein>
<accession>A0ACC0EZJ4</accession>
<proteinExistence type="predicted"/>
<evidence type="ECO:0000313" key="2">
    <source>
        <dbReference type="Proteomes" id="UP001060215"/>
    </source>
</evidence>
<comment type="caution">
    <text evidence="1">The sequence shown here is derived from an EMBL/GenBank/DDBJ whole genome shotgun (WGS) entry which is preliminary data.</text>
</comment>
<evidence type="ECO:0000313" key="1">
    <source>
        <dbReference type="EMBL" id="KAI7982062.1"/>
    </source>
</evidence>